<keyword evidence="1" id="KW-0812">Transmembrane</keyword>
<protein>
    <recommendedName>
        <fullName evidence="2">DUF4328 domain-containing protein</fullName>
    </recommendedName>
</protein>
<reference evidence="3 4" key="1">
    <citation type="submission" date="2021-12" db="EMBL/GenBank/DDBJ databases">
        <title>Genome sequencing of bacteria with rrn-lacking chromosome and rrn-plasmid.</title>
        <authorList>
            <person name="Anda M."/>
            <person name="Iwasaki W."/>
        </authorList>
    </citation>
    <scope>NUCLEOTIDE SEQUENCE [LARGE SCALE GENOMIC DNA]</scope>
    <source>
        <strain evidence="3 4">DSM 100852</strain>
    </source>
</reference>
<evidence type="ECO:0000313" key="4">
    <source>
        <dbReference type="Proteomes" id="UP001348817"/>
    </source>
</evidence>
<dbReference type="Proteomes" id="UP001348817">
    <property type="component" value="Chromosome"/>
</dbReference>
<name>A0AAU9CK25_9BACT</name>
<keyword evidence="1" id="KW-1133">Transmembrane helix</keyword>
<evidence type="ECO:0000313" key="3">
    <source>
        <dbReference type="EMBL" id="BDD08247.1"/>
    </source>
</evidence>
<dbReference type="EMBL" id="AP025314">
    <property type="protein sequence ID" value="BDD08247.1"/>
    <property type="molecule type" value="Genomic_DNA"/>
</dbReference>
<proteinExistence type="predicted"/>
<evidence type="ECO:0000259" key="2">
    <source>
        <dbReference type="Pfam" id="PF14219"/>
    </source>
</evidence>
<feature type="transmembrane region" description="Helical" evidence="1">
    <location>
        <begin position="63"/>
        <end position="86"/>
    </location>
</feature>
<keyword evidence="1" id="KW-0472">Membrane</keyword>
<evidence type="ECO:0000256" key="1">
    <source>
        <dbReference type="SAM" id="Phobius"/>
    </source>
</evidence>
<dbReference type="AlphaFoldDB" id="A0AAU9CK25"/>
<sequence length="131" mass="15393">MDILDSVKIPLRDNSNRGKINLIVFYILAVYTAIHFILGRFSDHTALLNGEIVEMQQPELWKVWAWTFFNVILNYTLVIVNCICFLMWMARAYANLKRTGQETESSVAMSVWSYFIPIVNLFYPYQIMKEI</sequence>
<accession>A0AAU9CK25</accession>
<dbReference type="KEGG" id="fax:FUAX_06790"/>
<feature type="domain" description="DUF4328" evidence="2">
    <location>
        <begin position="70"/>
        <end position="131"/>
    </location>
</feature>
<dbReference type="Pfam" id="PF14219">
    <property type="entry name" value="DUF4328"/>
    <property type="match status" value="1"/>
</dbReference>
<keyword evidence="4" id="KW-1185">Reference proteome</keyword>
<feature type="transmembrane region" description="Helical" evidence="1">
    <location>
        <begin position="20"/>
        <end position="38"/>
    </location>
</feature>
<dbReference type="RefSeq" id="WP_338393517.1">
    <property type="nucleotide sequence ID" value="NZ_AP025314.1"/>
</dbReference>
<organism evidence="3 4">
    <name type="scientific">Fulvitalea axinellae</name>
    <dbReference type="NCBI Taxonomy" id="1182444"/>
    <lineage>
        <taxon>Bacteria</taxon>
        <taxon>Pseudomonadati</taxon>
        <taxon>Bacteroidota</taxon>
        <taxon>Cytophagia</taxon>
        <taxon>Cytophagales</taxon>
        <taxon>Persicobacteraceae</taxon>
        <taxon>Fulvitalea</taxon>
    </lineage>
</organism>
<gene>
    <name evidence="3" type="ORF">FUAX_06790</name>
</gene>
<dbReference type="InterPro" id="IPR025565">
    <property type="entry name" value="DUF4328"/>
</dbReference>
<feature type="transmembrane region" description="Helical" evidence="1">
    <location>
        <begin position="107"/>
        <end position="125"/>
    </location>
</feature>